<dbReference type="GO" id="GO:0008482">
    <property type="term" value="F:sulfite oxidase activity"/>
    <property type="evidence" value="ECO:0007669"/>
    <property type="project" value="TreeGrafter"/>
</dbReference>
<dbReference type="Pfam" id="PF03404">
    <property type="entry name" value="Mo-co_dimer"/>
    <property type="match status" value="1"/>
</dbReference>
<dbReference type="GO" id="GO:0020037">
    <property type="term" value="F:heme binding"/>
    <property type="evidence" value="ECO:0007669"/>
    <property type="project" value="TreeGrafter"/>
</dbReference>
<dbReference type="SUPFAM" id="SSF56524">
    <property type="entry name" value="Oxidoreductase molybdopterin-binding domain"/>
    <property type="match status" value="1"/>
</dbReference>
<comment type="cofactor">
    <cofactor evidence="1">
        <name>Mo-molybdopterin</name>
        <dbReference type="ChEBI" id="CHEBI:71302"/>
    </cofactor>
</comment>
<dbReference type="InterPro" id="IPR008335">
    <property type="entry name" value="Mopterin_OxRdtase_euk"/>
</dbReference>
<dbReference type="GO" id="GO:0006790">
    <property type="term" value="P:sulfur compound metabolic process"/>
    <property type="evidence" value="ECO:0007669"/>
    <property type="project" value="TreeGrafter"/>
</dbReference>
<proteinExistence type="predicted"/>
<dbReference type="InterPro" id="IPR005066">
    <property type="entry name" value="MoCF_OxRdtse_dimer"/>
</dbReference>
<accession>A0A1V8M2S7</accession>
<dbReference type="SUPFAM" id="SSF81296">
    <property type="entry name" value="E set domains"/>
    <property type="match status" value="1"/>
</dbReference>
<keyword evidence="2" id="KW-0500">Molybdenum</keyword>
<evidence type="ECO:0000313" key="8">
    <source>
        <dbReference type="EMBL" id="OQK15855.1"/>
    </source>
</evidence>
<dbReference type="PANTHER" id="PTHR19372">
    <property type="entry name" value="SULFITE REDUCTASE"/>
    <property type="match status" value="1"/>
</dbReference>
<organism evidence="8 9">
    <name type="scientific">Methyloprofundus sedimenti</name>
    <dbReference type="NCBI Taxonomy" id="1420851"/>
    <lineage>
        <taxon>Bacteria</taxon>
        <taxon>Pseudomonadati</taxon>
        <taxon>Pseudomonadota</taxon>
        <taxon>Gammaproteobacteria</taxon>
        <taxon>Methylococcales</taxon>
        <taxon>Methylococcaceae</taxon>
        <taxon>Methyloprofundus</taxon>
    </lineage>
</organism>
<dbReference type="AlphaFoldDB" id="A0A1V8M2S7"/>
<dbReference type="InterPro" id="IPR000572">
    <property type="entry name" value="OxRdtase_Mopterin-bd_dom"/>
</dbReference>
<feature type="chain" id="PRO_5010717044" evidence="5">
    <location>
        <begin position="34"/>
        <end position="413"/>
    </location>
</feature>
<dbReference type="PROSITE" id="PS51318">
    <property type="entry name" value="TAT"/>
    <property type="match status" value="1"/>
</dbReference>
<name>A0A1V8M2S7_9GAMM</name>
<feature type="domain" description="Moybdenum cofactor oxidoreductase dimerisation" evidence="7">
    <location>
        <begin position="295"/>
        <end position="397"/>
    </location>
</feature>
<dbReference type="EMBL" id="LPUF01000003">
    <property type="protein sequence ID" value="OQK15855.1"/>
    <property type="molecule type" value="Genomic_DNA"/>
</dbReference>
<evidence type="ECO:0000259" key="7">
    <source>
        <dbReference type="Pfam" id="PF03404"/>
    </source>
</evidence>
<dbReference type="PANTHER" id="PTHR19372:SF7">
    <property type="entry name" value="SULFITE OXIDASE, MITOCHONDRIAL"/>
    <property type="match status" value="1"/>
</dbReference>
<keyword evidence="4" id="KW-0560">Oxidoreductase</keyword>
<evidence type="ECO:0000256" key="1">
    <source>
        <dbReference type="ARBA" id="ARBA00001924"/>
    </source>
</evidence>
<sequence>MIDKYNKVHTSRRQFLRNAGALALAASPLNAIAASDTSEGITFADGPRPLVRYPGKRELILVHTRPPHLETPASVFNESVITPNDAFFVRYHLANFPTSIDPETYRLTVKGAVKTPLSLSLAELKSSMQQVEVVAVNQCSGNSRGYSSPRVFGAQLGNGAMGNARWVGVPLKTVLEKAGVLSGARQVTFNGLDKPVLPSTPDFRKALDIEHALSPEPMLAWSMNGEDLPFLNGYPLKLIVPGYFGTYWVKHLSEIEVIDHLYEGHDAYFMTKAYRLPDNDCMCVAPGTSADKTRPISTLPVRSFITSVKTDDVLPVNRTIKLKGIAFDDGSGIKTVDVSIDSGQTWRAATLGNDLGRFSFREWQLAISFKSTGSAVLMVRASNRQGEIQPLKADWNPGGYRRHAIESTPITIA</sequence>
<evidence type="ECO:0000256" key="4">
    <source>
        <dbReference type="ARBA" id="ARBA00023002"/>
    </source>
</evidence>
<dbReference type="Proteomes" id="UP000191980">
    <property type="component" value="Unassembled WGS sequence"/>
</dbReference>
<dbReference type="Gene3D" id="3.90.420.10">
    <property type="entry name" value="Oxidoreductase, molybdopterin-binding domain"/>
    <property type="match status" value="1"/>
</dbReference>
<keyword evidence="3" id="KW-0479">Metal-binding</keyword>
<dbReference type="FunFam" id="3.90.420.10:FF:000007">
    <property type="entry name" value="Sulfite:cytochrome c oxidoreductase subunit A"/>
    <property type="match status" value="1"/>
</dbReference>
<dbReference type="RefSeq" id="WP_080524079.1">
    <property type="nucleotide sequence ID" value="NZ_LPUF01000003.1"/>
</dbReference>
<protein>
    <submittedName>
        <fullName evidence="8">Oxidase</fullName>
    </submittedName>
</protein>
<evidence type="ECO:0000256" key="3">
    <source>
        <dbReference type="ARBA" id="ARBA00022723"/>
    </source>
</evidence>
<dbReference type="STRING" id="1420851.AU255_16835"/>
<keyword evidence="9" id="KW-1185">Reference proteome</keyword>
<evidence type="ECO:0000256" key="5">
    <source>
        <dbReference type="SAM" id="SignalP"/>
    </source>
</evidence>
<dbReference type="Pfam" id="PF00174">
    <property type="entry name" value="Oxidored_molyb"/>
    <property type="match status" value="1"/>
</dbReference>
<feature type="domain" description="Oxidoreductase molybdopterin-binding" evidence="6">
    <location>
        <begin position="96"/>
        <end position="264"/>
    </location>
</feature>
<dbReference type="GO" id="GO:0030151">
    <property type="term" value="F:molybdenum ion binding"/>
    <property type="evidence" value="ECO:0007669"/>
    <property type="project" value="InterPro"/>
</dbReference>
<keyword evidence="5" id="KW-0732">Signal</keyword>
<reference evidence="8 9" key="1">
    <citation type="submission" date="2015-12" db="EMBL/GenBank/DDBJ databases">
        <authorList>
            <person name="Shamseldin A."/>
            <person name="Moawad H."/>
            <person name="Abd El-Rahim W.M."/>
            <person name="Sadowsky M.J."/>
        </authorList>
    </citation>
    <scope>NUCLEOTIDE SEQUENCE [LARGE SCALE GENOMIC DNA]</scope>
    <source>
        <strain evidence="8 9">WF1</strain>
    </source>
</reference>
<dbReference type="OrthoDB" id="9795587at2"/>
<comment type="caution">
    <text evidence="8">The sequence shown here is derived from an EMBL/GenBank/DDBJ whole genome shotgun (WGS) entry which is preliminary data.</text>
</comment>
<dbReference type="InterPro" id="IPR036374">
    <property type="entry name" value="OxRdtase_Mopterin-bd_sf"/>
</dbReference>
<evidence type="ECO:0000259" key="6">
    <source>
        <dbReference type="Pfam" id="PF00174"/>
    </source>
</evidence>
<evidence type="ECO:0000256" key="2">
    <source>
        <dbReference type="ARBA" id="ARBA00022505"/>
    </source>
</evidence>
<dbReference type="GO" id="GO:0043546">
    <property type="term" value="F:molybdopterin cofactor binding"/>
    <property type="evidence" value="ECO:0007669"/>
    <property type="project" value="TreeGrafter"/>
</dbReference>
<dbReference type="InterPro" id="IPR014756">
    <property type="entry name" value="Ig_E-set"/>
</dbReference>
<feature type="signal peptide" evidence="5">
    <location>
        <begin position="1"/>
        <end position="33"/>
    </location>
</feature>
<dbReference type="Gene3D" id="2.60.40.650">
    <property type="match status" value="1"/>
</dbReference>
<dbReference type="PRINTS" id="PR00407">
    <property type="entry name" value="EUMOPTERIN"/>
</dbReference>
<evidence type="ECO:0000313" key="9">
    <source>
        <dbReference type="Proteomes" id="UP000191980"/>
    </source>
</evidence>
<dbReference type="InterPro" id="IPR006311">
    <property type="entry name" value="TAT_signal"/>
</dbReference>
<gene>
    <name evidence="8" type="ORF">AU255_16835</name>
</gene>